<gene>
    <name evidence="2" type="ORF">DPMN_132651</name>
</gene>
<dbReference type="EMBL" id="JAIWYP010000006">
    <property type="protein sequence ID" value="KAH3804367.1"/>
    <property type="molecule type" value="Genomic_DNA"/>
</dbReference>
<evidence type="ECO:0000313" key="3">
    <source>
        <dbReference type="Proteomes" id="UP000828390"/>
    </source>
</evidence>
<accession>A0A9D4JE16</accession>
<reference evidence="2" key="1">
    <citation type="journal article" date="2019" name="bioRxiv">
        <title>The Genome of the Zebra Mussel, Dreissena polymorpha: A Resource for Invasive Species Research.</title>
        <authorList>
            <person name="McCartney M.A."/>
            <person name="Auch B."/>
            <person name="Kono T."/>
            <person name="Mallez S."/>
            <person name="Zhang Y."/>
            <person name="Obille A."/>
            <person name="Becker A."/>
            <person name="Abrahante J.E."/>
            <person name="Garbe J."/>
            <person name="Badalamenti J.P."/>
            <person name="Herman A."/>
            <person name="Mangelson H."/>
            <person name="Liachko I."/>
            <person name="Sullivan S."/>
            <person name="Sone E.D."/>
            <person name="Koren S."/>
            <person name="Silverstein K.A.T."/>
            <person name="Beckman K.B."/>
            <person name="Gohl D.M."/>
        </authorList>
    </citation>
    <scope>NUCLEOTIDE SEQUENCE</scope>
    <source>
        <strain evidence="2">Duluth1</strain>
        <tissue evidence="2">Whole animal</tissue>
    </source>
</reference>
<evidence type="ECO:0000313" key="2">
    <source>
        <dbReference type="EMBL" id="KAH3804367.1"/>
    </source>
</evidence>
<proteinExistence type="predicted"/>
<feature type="region of interest" description="Disordered" evidence="1">
    <location>
        <begin position="21"/>
        <end position="53"/>
    </location>
</feature>
<dbReference type="AlphaFoldDB" id="A0A9D4JE16"/>
<comment type="caution">
    <text evidence="2">The sequence shown here is derived from an EMBL/GenBank/DDBJ whole genome shotgun (WGS) entry which is preliminary data.</text>
</comment>
<protein>
    <submittedName>
        <fullName evidence="2">Uncharacterized protein</fullName>
    </submittedName>
</protein>
<sequence length="53" mass="5789">MCFQRTTPGHTRVLPVMVRQKQIRKSAAAPDDGAEARESLRYHSSPAPAPPSS</sequence>
<name>A0A9D4JE16_DREPO</name>
<dbReference type="Proteomes" id="UP000828390">
    <property type="component" value="Unassembled WGS sequence"/>
</dbReference>
<reference evidence="2" key="2">
    <citation type="submission" date="2020-11" db="EMBL/GenBank/DDBJ databases">
        <authorList>
            <person name="McCartney M.A."/>
            <person name="Auch B."/>
            <person name="Kono T."/>
            <person name="Mallez S."/>
            <person name="Becker A."/>
            <person name="Gohl D.M."/>
            <person name="Silverstein K.A.T."/>
            <person name="Koren S."/>
            <person name="Bechman K.B."/>
            <person name="Herman A."/>
            <person name="Abrahante J.E."/>
            <person name="Garbe J."/>
        </authorList>
    </citation>
    <scope>NUCLEOTIDE SEQUENCE</scope>
    <source>
        <strain evidence="2">Duluth1</strain>
        <tissue evidence="2">Whole animal</tissue>
    </source>
</reference>
<keyword evidence="3" id="KW-1185">Reference proteome</keyword>
<organism evidence="2 3">
    <name type="scientific">Dreissena polymorpha</name>
    <name type="common">Zebra mussel</name>
    <name type="synonym">Mytilus polymorpha</name>
    <dbReference type="NCBI Taxonomy" id="45954"/>
    <lineage>
        <taxon>Eukaryota</taxon>
        <taxon>Metazoa</taxon>
        <taxon>Spiralia</taxon>
        <taxon>Lophotrochozoa</taxon>
        <taxon>Mollusca</taxon>
        <taxon>Bivalvia</taxon>
        <taxon>Autobranchia</taxon>
        <taxon>Heteroconchia</taxon>
        <taxon>Euheterodonta</taxon>
        <taxon>Imparidentia</taxon>
        <taxon>Neoheterodontei</taxon>
        <taxon>Myida</taxon>
        <taxon>Dreissenoidea</taxon>
        <taxon>Dreissenidae</taxon>
        <taxon>Dreissena</taxon>
    </lineage>
</organism>
<evidence type="ECO:0000256" key="1">
    <source>
        <dbReference type="SAM" id="MobiDB-lite"/>
    </source>
</evidence>